<feature type="signal peptide" evidence="2">
    <location>
        <begin position="1"/>
        <end position="21"/>
    </location>
</feature>
<keyword evidence="1" id="KW-0812">Transmembrane</keyword>
<evidence type="ECO:0000313" key="5">
    <source>
        <dbReference type="Proteomes" id="UP000051086"/>
    </source>
</evidence>
<reference evidence="4 6" key="2">
    <citation type="submission" date="2015-09" db="EMBL/GenBank/DDBJ databases">
        <authorList>
            <consortium name="Swine Surveillance"/>
        </authorList>
    </citation>
    <scope>NUCLEOTIDE SEQUENCE [LARGE SCALE GENOMIC DNA]</scope>
    <source>
        <strain evidence="4 6">5120</strain>
    </source>
</reference>
<protein>
    <submittedName>
        <fullName evidence="4">Uncharacterized protein</fullName>
    </submittedName>
</protein>
<dbReference type="AlphaFoldDB" id="A0A0P1FRW6"/>
<dbReference type="Proteomes" id="UP000051887">
    <property type="component" value="Unassembled WGS sequence"/>
</dbReference>
<evidence type="ECO:0000313" key="6">
    <source>
        <dbReference type="Proteomes" id="UP000051887"/>
    </source>
</evidence>
<keyword evidence="1" id="KW-0472">Membrane</keyword>
<dbReference type="OrthoDB" id="7876829at2"/>
<accession>A0A0P1FRW6</accession>
<dbReference type="RefSeq" id="WP_058242622.1">
    <property type="nucleotide sequence ID" value="NZ_CYSB01000026.1"/>
</dbReference>
<keyword evidence="1" id="KW-1133">Transmembrane helix</keyword>
<gene>
    <name evidence="3" type="ORF">TL5118_01858</name>
    <name evidence="4" type="ORF">TL5120_01091</name>
</gene>
<evidence type="ECO:0000313" key="3">
    <source>
        <dbReference type="EMBL" id="CUH66656.1"/>
    </source>
</evidence>
<name>A0A0P1FRW6_9RHOB</name>
<sequence length="139" mass="15468">MSRKFIAAVLAAALTITSISAAPARAASDEDIAKFLFGATALVILGKALSDNNDRRDRDVVHTPRPKPRKVLPRRCVTRATTALGSNTKVLRAKCLNRHYQRADRLPNACRLPIWTQNGRKKAYLARCLRDRGYTIARN</sequence>
<keyword evidence="2" id="KW-0732">Signal</keyword>
<dbReference type="Proteomes" id="UP000051086">
    <property type="component" value="Unassembled WGS sequence"/>
</dbReference>
<keyword evidence="5" id="KW-1185">Reference proteome</keyword>
<reference evidence="3 5" key="1">
    <citation type="submission" date="2015-09" db="EMBL/GenBank/DDBJ databases">
        <authorList>
            <person name="Rodrigo-Torres L."/>
            <person name="Arahal D.R."/>
        </authorList>
    </citation>
    <scope>NUCLEOTIDE SEQUENCE [LARGE SCALE GENOMIC DNA]</scope>
    <source>
        <strain evidence="3 5">CECT 5118</strain>
    </source>
</reference>
<evidence type="ECO:0000256" key="1">
    <source>
        <dbReference type="SAM" id="Phobius"/>
    </source>
</evidence>
<dbReference type="EMBL" id="CYSC01000017">
    <property type="protein sequence ID" value="CUH71305.1"/>
    <property type="molecule type" value="Genomic_DNA"/>
</dbReference>
<feature type="chain" id="PRO_5009792506" evidence="2">
    <location>
        <begin position="22"/>
        <end position="139"/>
    </location>
</feature>
<evidence type="ECO:0000313" key="4">
    <source>
        <dbReference type="EMBL" id="CUH71305.1"/>
    </source>
</evidence>
<feature type="transmembrane region" description="Helical" evidence="1">
    <location>
        <begin position="31"/>
        <end position="49"/>
    </location>
</feature>
<dbReference type="EMBL" id="CYSB01000026">
    <property type="protein sequence ID" value="CUH66656.1"/>
    <property type="molecule type" value="Genomic_DNA"/>
</dbReference>
<evidence type="ECO:0000256" key="2">
    <source>
        <dbReference type="SAM" id="SignalP"/>
    </source>
</evidence>
<proteinExistence type="predicted"/>
<organism evidence="4 6">
    <name type="scientific">Thalassovita autumnalis</name>
    <dbReference type="NCBI Taxonomy" id="2072972"/>
    <lineage>
        <taxon>Bacteria</taxon>
        <taxon>Pseudomonadati</taxon>
        <taxon>Pseudomonadota</taxon>
        <taxon>Alphaproteobacteria</taxon>
        <taxon>Rhodobacterales</taxon>
        <taxon>Roseobacteraceae</taxon>
        <taxon>Thalassovita</taxon>
    </lineage>
</organism>